<evidence type="ECO:0008006" key="3">
    <source>
        <dbReference type="Google" id="ProtNLM"/>
    </source>
</evidence>
<protein>
    <recommendedName>
        <fullName evidence="3">Four helix bundle protein</fullName>
    </recommendedName>
</protein>
<dbReference type="InterPro" id="IPR012657">
    <property type="entry name" value="23S_rRNA-intervening_sequence"/>
</dbReference>
<keyword evidence="2" id="KW-1185">Reference proteome</keyword>
<dbReference type="InterPro" id="IPR036583">
    <property type="entry name" value="23S_rRNA_IVS_sf"/>
</dbReference>
<accession>A0ABX1VCW5</accession>
<dbReference type="Proteomes" id="UP000609651">
    <property type="component" value="Unassembled WGS sequence"/>
</dbReference>
<dbReference type="Pfam" id="PF05635">
    <property type="entry name" value="23S_rRNA_IVP"/>
    <property type="match status" value="1"/>
</dbReference>
<name>A0ABX1VCW5_9PLAN</name>
<gene>
    <name evidence="1" type="ORF">LzC2_18440</name>
</gene>
<dbReference type="PANTHER" id="PTHR38471">
    <property type="entry name" value="FOUR HELIX BUNDLE PROTEIN"/>
    <property type="match status" value="1"/>
</dbReference>
<dbReference type="CDD" id="cd16377">
    <property type="entry name" value="23S_rRNA_IVP_like"/>
    <property type="match status" value="1"/>
</dbReference>
<sequence length="109" mass="12464">MAREVYRLARETPLGRDFKLRDQMCDAAVSVMSNIAEGFERDGDREFPHFLSIAKASCGEVRSQNYVALDIGHFSDEEFAALRSRCERISRMIAALRTAVLRRRSDPPR</sequence>
<organism evidence="1 2">
    <name type="scientific">Alienimonas chondri</name>
    <dbReference type="NCBI Taxonomy" id="2681879"/>
    <lineage>
        <taxon>Bacteria</taxon>
        <taxon>Pseudomonadati</taxon>
        <taxon>Planctomycetota</taxon>
        <taxon>Planctomycetia</taxon>
        <taxon>Planctomycetales</taxon>
        <taxon>Planctomycetaceae</taxon>
        <taxon>Alienimonas</taxon>
    </lineage>
</organism>
<dbReference type="PANTHER" id="PTHR38471:SF2">
    <property type="entry name" value="FOUR HELIX BUNDLE PROTEIN"/>
    <property type="match status" value="1"/>
</dbReference>
<dbReference type="EMBL" id="WTPX01000049">
    <property type="protein sequence ID" value="NNJ25770.1"/>
    <property type="molecule type" value="Genomic_DNA"/>
</dbReference>
<dbReference type="Gene3D" id="1.20.1440.60">
    <property type="entry name" value="23S rRNA-intervening sequence"/>
    <property type="match status" value="1"/>
</dbReference>
<evidence type="ECO:0000313" key="2">
    <source>
        <dbReference type="Proteomes" id="UP000609651"/>
    </source>
</evidence>
<proteinExistence type="predicted"/>
<reference evidence="1 2" key="1">
    <citation type="journal article" date="2020" name="Syst. Appl. Microbiol.">
        <title>Alienimonas chondri sp. nov., a novel planctomycete isolated from the biofilm of the red alga Chondrus crispus.</title>
        <authorList>
            <person name="Vitorino I."/>
            <person name="Albuquerque L."/>
            <person name="Wiegand S."/>
            <person name="Kallscheuer N."/>
            <person name="da Costa M.S."/>
            <person name="Lobo-da-Cunha A."/>
            <person name="Jogler C."/>
            <person name="Lage O.M."/>
        </authorList>
    </citation>
    <scope>NUCLEOTIDE SEQUENCE [LARGE SCALE GENOMIC DNA]</scope>
    <source>
        <strain evidence="1 2">LzC2</strain>
    </source>
</reference>
<comment type="caution">
    <text evidence="1">The sequence shown here is derived from an EMBL/GenBank/DDBJ whole genome shotgun (WGS) entry which is preliminary data.</text>
</comment>
<evidence type="ECO:0000313" key="1">
    <source>
        <dbReference type="EMBL" id="NNJ25770.1"/>
    </source>
</evidence>
<dbReference type="SUPFAM" id="SSF158446">
    <property type="entry name" value="IVS-encoded protein-like"/>
    <property type="match status" value="1"/>
</dbReference>
<dbReference type="NCBIfam" id="TIGR02436">
    <property type="entry name" value="four helix bundle protein"/>
    <property type="match status" value="1"/>
</dbReference>